<gene>
    <name evidence="1" type="primary">4</name>
    <name evidence="1" type="ORF">SEA_ISSMI_4</name>
</gene>
<protein>
    <submittedName>
        <fullName evidence="1">Nuclease</fullName>
    </submittedName>
</protein>
<reference evidence="1 2" key="1">
    <citation type="submission" date="2020-04" db="EMBL/GenBank/DDBJ databases">
        <authorList>
            <person name="Eleanor S.I."/>
            <person name="Danny K.W."/>
            <person name="Hallah B.M."/>
            <person name="Joshua A.M."/>
            <person name="Shaffer C.D."/>
            <person name="Weston-Hafer K.A."/>
            <person name="Garlena R.A."/>
            <person name="Russell D.A."/>
            <person name="Pope W.H."/>
            <person name="Jacobs-Sera D."/>
            <person name="Hatfull G.F."/>
        </authorList>
    </citation>
    <scope>NUCLEOTIDE SEQUENCE [LARGE SCALE GENOMIC DNA]</scope>
</reference>
<dbReference type="GeneID" id="64471468"/>
<dbReference type="KEGG" id="vg:64471468"/>
<accession>A0A6M3SZL7</accession>
<evidence type="ECO:0000313" key="1">
    <source>
        <dbReference type="EMBL" id="QJD50650.1"/>
    </source>
</evidence>
<dbReference type="SUPFAM" id="SSF50199">
    <property type="entry name" value="Staphylococcal nuclease"/>
    <property type="match status" value="1"/>
</dbReference>
<sequence length="127" mass="14242">MHDRRAKVLKVKDGDTLLIEIDQGFGDSKKLSLRLLDVFAPEKDEPGGPETREFVETWLNEHDPDGDEWPFVVRFERNRSDTGEVITFNRYVGTLTAFDGFSSLGEDINAFVASMGYGHGIGFEEAA</sequence>
<name>A0A6M3SZL7_9CAUD</name>
<proteinExistence type="predicted"/>
<dbReference type="RefSeq" id="YP_010055537.1">
    <property type="nucleotide sequence ID" value="NC_054667.1"/>
</dbReference>
<dbReference type="Gene3D" id="2.40.50.90">
    <property type="match status" value="1"/>
</dbReference>
<dbReference type="InterPro" id="IPR035437">
    <property type="entry name" value="SNase_OB-fold_sf"/>
</dbReference>
<dbReference type="Proteomes" id="UP000501455">
    <property type="component" value="Segment"/>
</dbReference>
<evidence type="ECO:0000313" key="2">
    <source>
        <dbReference type="Proteomes" id="UP000501455"/>
    </source>
</evidence>
<dbReference type="EMBL" id="MT310863">
    <property type="protein sequence ID" value="QJD50650.1"/>
    <property type="molecule type" value="Genomic_DNA"/>
</dbReference>
<organism evidence="1 2">
    <name type="scientific">Streptomyces phage Issmi</name>
    <dbReference type="NCBI Taxonomy" id="2725628"/>
    <lineage>
        <taxon>Viruses</taxon>
        <taxon>Duplodnaviria</taxon>
        <taxon>Heunggongvirae</taxon>
        <taxon>Uroviricota</taxon>
        <taxon>Caudoviricetes</taxon>
        <taxon>Arquatrovirinae</taxon>
        <taxon>Caelumvirus</taxon>
        <taxon>Caelumvirus issmi</taxon>
    </lineage>
</organism>
<keyword evidence="2" id="KW-1185">Reference proteome</keyword>